<dbReference type="AlphaFoldDB" id="A0A443ZGL1"/>
<proteinExistence type="predicted"/>
<organism evidence="1 2">
    <name type="scientific">Pseudomonas alkylphenolica</name>
    <dbReference type="NCBI Taxonomy" id="237609"/>
    <lineage>
        <taxon>Bacteria</taxon>
        <taxon>Pseudomonadati</taxon>
        <taxon>Pseudomonadota</taxon>
        <taxon>Gammaproteobacteria</taxon>
        <taxon>Pseudomonadales</taxon>
        <taxon>Pseudomonadaceae</taxon>
        <taxon>Pseudomonas</taxon>
    </lineage>
</organism>
<evidence type="ECO:0000313" key="1">
    <source>
        <dbReference type="EMBL" id="RWU17982.1"/>
    </source>
</evidence>
<dbReference type="EMBL" id="QJRG01000049">
    <property type="protein sequence ID" value="RWU17982.1"/>
    <property type="molecule type" value="Genomic_DNA"/>
</dbReference>
<protein>
    <submittedName>
        <fullName evidence="1">Uncharacterized protein</fullName>
    </submittedName>
</protein>
<comment type="caution">
    <text evidence="1">The sequence shown here is derived from an EMBL/GenBank/DDBJ whole genome shotgun (WGS) entry which is preliminary data.</text>
</comment>
<gene>
    <name evidence="1" type="ORF">DM813_25260</name>
</gene>
<sequence length="428" mass="47594">MSLYLLGSSPACTVSDYIRAQGVDSSTLDDYRRSQYKDPVRRFFETILSAEYLRQAAHNDGLNSQIADLAQATREYVSDLYISKEHLETKLKVLIAAREAATGSDSASECQVELISERIEALQGAVELISKMRSFGGASEELLLQYEQTEKLIEMAARGERHKAMRGSLVEHAAVIRHLEAGGYRVALGQQETLDDDRVQSFLRDVSDIVFSAFHAVDRMAFQHLYWETTTFSAEFRGRQKLLNEWSESLYPGTINKIAPYGDLMFSKSLLKTTDRYLARLSGGWPAAVAASEVQSFVNSTSGGAFSQLRLLLELGDSGVEENKLFGVLSSGLVFLTGGHNLEEMMAGYHVEELQKFMPALADINMQSVFGDTSRGSPLALAFEKAWEFNEVVCNKIRVNHEIVRLAQQLSEASTPQGSISPADRSWR</sequence>
<accession>A0A443ZGL1</accession>
<reference evidence="1 2" key="1">
    <citation type="submission" date="2018-06" db="EMBL/GenBank/DDBJ databases">
        <title>Bacteria isolated from soil of Wuhan.</title>
        <authorList>
            <person name="Wei X."/>
            <person name="Chunhua H."/>
        </authorList>
    </citation>
    <scope>NUCLEOTIDE SEQUENCE [LARGE SCALE GENOMIC DNA]</scope>
    <source>
        <strain evidence="2">xwS2</strain>
    </source>
</reference>
<name>A0A443ZGL1_9PSED</name>
<evidence type="ECO:0000313" key="2">
    <source>
        <dbReference type="Proteomes" id="UP000288983"/>
    </source>
</evidence>
<dbReference type="Proteomes" id="UP000288983">
    <property type="component" value="Unassembled WGS sequence"/>
</dbReference>